<dbReference type="SUPFAM" id="SSF48452">
    <property type="entry name" value="TPR-like"/>
    <property type="match status" value="1"/>
</dbReference>
<reference evidence="2" key="1">
    <citation type="journal article" date="2019" name="Int. J. Syst. Evol. Microbiol.">
        <title>The Global Catalogue of Microorganisms (GCM) 10K type strain sequencing project: providing services to taxonomists for standard genome sequencing and annotation.</title>
        <authorList>
            <consortium name="The Broad Institute Genomics Platform"/>
            <consortium name="The Broad Institute Genome Sequencing Center for Infectious Disease"/>
            <person name="Wu L."/>
            <person name="Ma J."/>
        </authorList>
    </citation>
    <scope>NUCLEOTIDE SEQUENCE [LARGE SCALE GENOMIC DNA]</scope>
    <source>
        <strain evidence="2">CGMCC 4.7643</strain>
    </source>
</reference>
<evidence type="ECO:0008006" key="3">
    <source>
        <dbReference type="Google" id="ProtNLM"/>
    </source>
</evidence>
<organism evidence="1 2">
    <name type="scientific">Amycolatopsis samaneae</name>
    <dbReference type="NCBI Taxonomy" id="664691"/>
    <lineage>
        <taxon>Bacteria</taxon>
        <taxon>Bacillati</taxon>
        <taxon>Actinomycetota</taxon>
        <taxon>Actinomycetes</taxon>
        <taxon>Pseudonocardiales</taxon>
        <taxon>Pseudonocardiaceae</taxon>
        <taxon>Amycolatopsis</taxon>
    </lineage>
</organism>
<proteinExistence type="predicted"/>
<dbReference type="Proteomes" id="UP001597419">
    <property type="component" value="Unassembled WGS sequence"/>
</dbReference>
<dbReference type="RefSeq" id="WP_345387871.1">
    <property type="nucleotide sequence ID" value="NZ_BAABHG010000002.1"/>
</dbReference>
<dbReference type="EMBL" id="JBHUKU010000004">
    <property type="protein sequence ID" value="MFD2458523.1"/>
    <property type="molecule type" value="Genomic_DNA"/>
</dbReference>
<evidence type="ECO:0000313" key="2">
    <source>
        <dbReference type="Proteomes" id="UP001597419"/>
    </source>
</evidence>
<keyword evidence="2" id="KW-1185">Reference proteome</keyword>
<gene>
    <name evidence="1" type="ORF">ACFSYJ_07930</name>
</gene>
<comment type="caution">
    <text evidence="1">The sequence shown here is derived from an EMBL/GenBank/DDBJ whole genome shotgun (WGS) entry which is preliminary data.</text>
</comment>
<sequence>MHRRGFLALTGSALTAVALQAIVADTPRLAAVARGRHGLDEQVVTDLERLAELRRGMDDQLGGGALHDALTSDLRLVTQLLSNTSYPEGLGNRLYAVAAELARLAGWCCHDAGAQGAAQRHWLVALRAAEQAQDRALGAHVLTVMGVQAAAVGNLRESITLYNSAKHIAGTSLGATQRAVIAGVSAGAYARSGDARETAAQADETFTYLEQSRPENDPPWIVYWGTKAQLSGDAGAAFLHLGDPTKAVPHLRTAVDNLPPSCVRDRAHRRIRLATAQLRTGDADHALATAHEATDIASRLSSGKVRDILGDFCREATGTLGNPAAAGLVDHARTTVKL</sequence>
<accession>A0ABW5GBQ5</accession>
<dbReference type="InterPro" id="IPR011990">
    <property type="entry name" value="TPR-like_helical_dom_sf"/>
</dbReference>
<protein>
    <recommendedName>
        <fullName evidence="3">Transcriptional regulator</fullName>
    </recommendedName>
</protein>
<dbReference type="Gene3D" id="1.25.40.10">
    <property type="entry name" value="Tetratricopeptide repeat domain"/>
    <property type="match status" value="1"/>
</dbReference>
<evidence type="ECO:0000313" key="1">
    <source>
        <dbReference type="EMBL" id="MFD2458523.1"/>
    </source>
</evidence>
<name>A0ABW5GBQ5_9PSEU</name>